<dbReference type="InterPro" id="IPR029069">
    <property type="entry name" value="HotDog_dom_sf"/>
</dbReference>
<dbReference type="Pfam" id="PF03061">
    <property type="entry name" value="4HBT"/>
    <property type="match status" value="1"/>
</dbReference>
<gene>
    <name evidence="4" type="ORF">L0C25_09145</name>
</gene>
<dbReference type="KEGG" id="sgrg:L0C25_09145"/>
<evidence type="ECO:0000259" key="3">
    <source>
        <dbReference type="Pfam" id="PF03061"/>
    </source>
</evidence>
<evidence type="ECO:0000256" key="1">
    <source>
        <dbReference type="ARBA" id="ARBA00008324"/>
    </source>
</evidence>
<dbReference type="PANTHER" id="PTHR43240:SF5">
    <property type="entry name" value="1,4-DIHYDROXY-2-NAPHTHOYL-COA THIOESTERASE 1"/>
    <property type="match status" value="1"/>
</dbReference>
<dbReference type="SUPFAM" id="SSF54637">
    <property type="entry name" value="Thioesterase/thiol ester dehydrase-isomerase"/>
    <property type="match status" value="1"/>
</dbReference>
<dbReference type="RefSeq" id="WP_271636178.1">
    <property type="nucleotide sequence ID" value="NZ_CP094970.1"/>
</dbReference>
<keyword evidence="2" id="KW-0378">Hydrolase</keyword>
<keyword evidence="5" id="KW-1185">Reference proteome</keyword>
<organism evidence="4 5">
    <name type="scientific">Solicola gregarius</name>
    <dbReference type="NCBI Taxonomy" id="2908642"/>
    <lineage>
        <taxon>Bacteria</taxon>
        <taxon>Bacillati</taxon>
        <taxon>Actinomycetota</taxon>
        <taxon>Actinomycetes</taxon>
        <taxon>Propionibacteriales</taxon>
        <taxon>Nocardioidaceae</taxon>
        <taxon>Solicola</taxon>
    </lineage>
</organism>
<dbReference type="Proteomes" id="UP001164390">
    <property type="component" value="Chromosome"/>
</dbReference>
<dbReference type="AlphaFoldDB" id="A0AA46TMQ0"/>
<dbReference type="NCBIfam" id="TIGR00369">
    <property type="entry name" value="unchar_dom_1"/>
    <property type="match status" value="1"/>
</dbReference>
<sequence length="137" mass="14920">MLDPQLLDKGLSKVLGLEYERVDRDGVVISWTVGEEHLQPWGIVHGGVYCSVNETAASIAAQNWFGDRGMVVGVNNTTDFLRQAKAGARLTATASPIHRGRSQQLWLIETHDAEGRMVARGQVRLANLPSRDAVAGD</sequence>
<evidence type="ECO:0000256" key="2">
    <source>
        <dbReference type="ARBA" id="ARBA00022801"/>
    </source>
</evidence>
<dbReference type="GO" id="GO:0005829">
    <property type="term" value="C:cytosol"/>
    <property type="evidence" value="ECO:0007669"/>
    <property type="project" value="TreeGrafter"/>
</dbReference>
<dbReference type="CDD" id="cd03443">
    <property type="entry name" value="PaaI_thioesterase"/>
    <property type="match status" value="1"/>
</dbReference>
<protein>
    <submittedName>
        <fullName evidence="4">PaaI family thioesterase</fullName>
    </submittedName>
</protein>
<dbReference type="GO" id="GO:0061522">
    <property type="term" value="F:1,4-dihydroxy-2-naphthoyl-CoA thioesterase activity"/>
    <property type="evidence" value="ECO:0007669"/>
    <property type="project" value="TreeGrafter"/>
</dbReference>
<evidence type="ECO:0000313" key="5">
    <source>
        <dbReference type="Proteomes" id="UP001164390"/>
    </source>
</evidence>
<dbReference type="PANTHER" id="PTHR43240">
    <property type="entry name" value="1,4-DIHYDROXY-2-NAPHTHOYL-COA THIOESTERASE 1"/>
    <property type="match status" value="1"/>
</dbReference>
<dbReference type="InterPro" id="IPR003736">
    <property type="entry name" value="PAAI_dom"/>
</dbReference>
<dbReference type="EMBL" id="CP094970">
    <property type="protein sequence ID" value="UYM07223.1"/>
    <property type="molecule type" value="Genomic_DNA"/>
</dbReference>
<accession>A0AA46TMQ0</accession>
<dbReference type="InterPro" id="IPR006683">
    <property type="entry name" value="Thioestr_dom"/>
</dbReference>
<evidence type="ECO:0000313" key="4">
    <source>
        <dbReference type="EMBL" id="UYM07223.1"/>
    </source>
</evidence>
<feature type="domain" description="Thioesterase" evidence="3">
    <location>
        <begin position="42"/>
        <end position="118"/>
    </location>
</feature>
<proteinExistence type="inferred from homology"/>
<dbReference type="Gene3D" id="3.10.129.10">
    <property type="entry name" value="Hotdog Thioesterase"/>
    <property type="match status" value="1"/>
</dbReference>
<name>A0AA46TMQ0_9ACTN</name>
<reference evidence="4" key="1">
    <citation type="submission" date="2022-01" db="EMBL/GenBank/DDBJ databases">
        <title>Nocardioidaceae gen. sp. A5X3R13.</title>
        <authorList>
            <person name="Lopez Marin M.A."/>
            <person name="Uhlik O."/>
        </authorList>
    </citation>
    <scope>NUCLEOTIDE SEQUENCE</scope>
    <source>
        <strain evidence="4">A5X3R13</strain>
    </source>
</reference>
<comment type="similarity">
    <text evidence="1">Belongs to the thioesterase PaaI family.</text>
</comment>